<evidence type="ECO:0000256" key="1">
    <source>
        <dbReference type="SAM" id="MobiDB-lite"/>
    </source>
</evidence>
<protein>
    <submittedName>
        <fullName evidence="3">Uncharacterized protein</fullName>
    </submittedName>
</protein>
<keyword evidence="4" id="KW-1185">Reference proteome</keyword>
<evidence type="ECO:0000256" key="2">
    <source>
        <dbReference type="SAM" id="SignalP"/>
    </source>
</evidence>
<dbReference type="EMBL" id="BAAANY010000020">
    <property type="protein sequence ID" value="GAA1698013.1"/>
    <property type="molecule type" value="Genomic_DNA"/>
</dbReference>
<dbReference type="PROSITE" id="PS51318">
    <property type="entry name" value="TAT"/>
    <property type="match status" value="1"/>
</dbReference>
<feature type="chain" id="PRO_5047282320" evidence="2">
    <location>
        <begin position="26"/>
        <end position="105"/>
    </location>
</feature>
<evidence type="ECO:0000313" key="4">
    <source>
        <dbReference type="Proteomes" id="UP001500618"/>
    </source>
</evidence>
<name>A0ABN2I469_9ACTN</name>
<reference evidence="3 4" key="1">
    <citation type="journal article" date="2019" name="Int. J. Syst. Evol. Microbiol.">
        <title>The Global Catalogue of Microorganisms (GCM) 10K type strain sequencing project: providing services to taxonomists for standard genome sequencing and annotation.</title>
        <authorList>
            <consortium name="The Broad Institute Genomics Platform"/>
            <consortium name="The Broad Institute Genome Sequencing Center for Infectious Disease"/>
            <person name="Wu L."/>
            <person name="Ma J."/>
        </authorList>
    </citation>
    <scope>NUCLEOTIDE SEQUENCE [LARGE SCALE GENOMIC DNA]</scope>
    <source>
        <strain evidence="3 4">JCM 14718</strain>
    </source>
</reference>
<evidence type="ECO:0000313" key="3">
    <source>
        <dbReference type="EMBL" id="GAA1698013.1"/>
    </source>
</evidence>
<accession>A0ABN2I469</accession>
<comment type="caution">
    <text evidence="3">The sequence shown here is derived from an EMBL/GenBank/DDBJ whole genome shotgun (WGS) entry which is preliminary data.</text>
</comment>
<dbReference type="Proteomes" id="UP001500618">
    <property type="component" value="Unassembled WGS sequence"/>
</dbReference>
<gene>
    <name evidence="3" type="ORF">GCM10009765_54330</name>
</gene>
<dbReference type="PROSITE" id="PS51257">
    <property type="entry name" value="PROKAR_LIPOPROTEIN"/>
    <property type="match status" value="1"/>
</dbReference>
<organism evidence="3 4">
    <name type="scientific">Fodinicola feengrottensis</name>
    <dbReference type="NCBI Taxonomy" id="435914"/>
    <lineage>
        <taxon>Bacteria</taxon>
        <taxon>Bacillati</taxon>
        <taxon>Actinomycetota</taxon>
        <taxon>Actinomycetes</taxon>
        <taxon>Mycobacteriales</taxon>
        <taxon>Fodinicola</taxon>
    </lineage>
</organism>
<feature type="signal peptide" evidence="2">
    <location>
        <begin position="1"/>
        <end position="25"/>
    </location>
</feature>
<dbReference type="RefSeq" id="WP_163569691.1">
    <property type="nucleotide sequence ID" value="NZ_BAAANY010000020.1"/>
</dbReference>
<dbReference type="InterPro" id="IPR006311">
    <property type="entry name" value="TAT_signal"/>
</dbReference>
<feature type="region of interest" description="Disordered" evidence="1">
    <location>
        <begin position="85"/>
        <end position="105"/>
    </location>
</feature>
<keyword evidence="2" id="KW-0732">Signal</keyword>
<sequence>MSRHRRRQALTALVLALSLAVTGCAGGQRQHGGETLPQASAPTPVRASGAAILDTAAGVIDQHGRVMAASDSFTNWASAAGSWSTATFWGQPDSSGRGSEPRSKR</sequence>
<proteinExistence type="predicted"/>